<evidence type="ECO:0000256" key="2">
    <source>
        <dbReference type="ARBA" id="ARBA00012438"/>
    </source>
</evidence>
<feature type="domain" description="Signal transduction histidine kinase subgroup 3 dimerisation and phosphoacceptor" evidence="10">
    <location>
        <begin position="189"/>
        <end position="243"/>
    </location>
</feature>
<evidence type="ECO:0000256" key="4">
    <source>
        <dbReference type="ARBA" id="ARBA00022679"/>
    </source>
</evidence>
<keyword evidence="9" id="KW-1133">Transmembrane helix</keyword>
<evidence type="ECO:0000256" key="7">
    <source>
        <dbReference type="ARBA" id="ARBA00022840"/>
    </source>
</evidence>
<keyword evidence="12" id="KW-1185">Reference proteome</keyword>
<dbReference type="EC" id="2.7.13.3" evidence="2"/>
<evidence type="ECO:0000256" key="5">
    <source>
        <dbReference type="ARBA" id="ARBA00022741"/>
    </source>
</evidence>
<dbReference type="EMBL" id="CP035806">
    <property type="protein sequence ID" value="QBE48168.1"/>
    <property type="molecule type" value="Genomic_DNA"/>
</dbReference>
<dbReference type="InterPro" id="IPR050482">
    <property type="entry name" value="Sensor_HK_TwoCompSys"/>
</dbReference>
<keyword evidence="8" id="KW-0902">Two-component regulatory system</keyword>
<accession>A0A4P6KE36</accession>
<dbReference type="AlphaFoldDB" id="A0A4P6KE36"/>
<dbReference type="RefSeq" id="WP_130109307.1">
    <property type="nucleotide sequence ID" value="NZ_CP035806.1"/>
</dbReference>
<dbReference type="KEGG" id="ltr:EVS81_04420"/>
<feature type="transmembrane region" description="Helical" evidence="9">
    <location>
        <begin position="114"/>
        <end position="132"/>
    </location>
</feature>
<gene>
    <name evidence="11" type="ORF">EVS81_04420</name>
</gene>
<feature type="transmembrane region" description="Helical" evidence="9">
    <location>
        <begin position="144"/>
        <end position="165"/>
    </location>
</feature>
<keyword evidence="4" id="KW-0808">Transferase</keyword>
<evidence type="ECO:0000256" key="9">
    <source>
        <dbReference type="SAM" id="Phobius"/>
    </source>
</evidence>
<evidence type="ECO:0000313" key="11">
    <source>
        <dbReference type="EMBL" id="QBE48168.1"/>
    </source>
</evidence>
<keyword evidence="6" id="KW-0418">Kinase</keyword>
<dbReference type="Pfam" id="PF07730">
    <property type="entry name" value="HisKA_3"/>
    <property type="match status" value="1"/>
</dbReference>
<feature type="transmembrane region" description="Helical" evidence="9">
    <location>
        <begin position="54"/>
        <end position="70"/>
    </location>
</feature>
<evidence type="ECO:0000259" key="10">
    <source>
        <dbReference type="Pfam" id="PF07730"/>
    </source>
</evidence>
<evidence type="ECO:0000256" key="8">
    <source>
        <dbReference type="ARBA" id="ARBA00023012"/>
    </source>
</evidence>
<evidence type="ECO:0000313" key="12">
    <source>
        <dbReference type="Proteomes" id="UP000289260"/>
    </source>
</evidence>
<dbReference type="PANTHER" id="PTHR24421:SF10">
    <property type="entry name" value="NITRATE_NITRITE SENSOR PROTEIN NARQ"/>
    <property type="match status" value="1"/>
</dbReference>
<feature type="transmembrane region" description="Helical" evidence="9">
    <location>
        <begin position="28"/>
        <end position="48"/>
    </location>
</feature>
<organism evidence="11 12">
    <name type="scientific">Leucobacter triazinivorans</name>
    <dbReference type="NCBI Taxonomy" id="1784719"/>
    <lineage>
        <taxon>Bacteria</taxon>
        <taxon>Bacillati</taxon>
        <taxon>Actinomycetota</taxon>
        <taxon>Actinomycetes</taxon>
        <taxon>Micrococcales</taxon>
        <taxon>Microbacteriaceae</taxon>
        <taxon>Leucobacter</taxon>
    </lineage>
</organism>
<dbReference type="GO" id="GO:0005524">
    <property type="term" value="F:ATP binding"/>
    <property type="evidence" value="ECO:0007669"/>
    <property type="project" value="UniProtKB-KW"/>
</dbReference>
<keyword evidence="5" id="KW-0547">Nucleotide-binding</keyword>
<sequence>MSRRAEAKDETRRFHLGRAERLNRAERIALLIVVAGSVALDLLGLISAPDADPVLSAISIATTLAFALYLRSPLMATSALGLAVALAFVIGDPTAGLMAGAIAAGLVLRLATTPLVIGYAGGFLLCNALYVFRYGDGEAAPTNVALFLILATVAGAVGLALRLAYTRGRRLEHQLAERAELERQAVLAERRWIAGELHDSIAHHLTVVAMHVQLLDDDDARPGSQEAIRVAARKALSDLRFVIELAEEAPRGTTVPSGDLAAAIEEAREEFEATGHPVVCDGDPSDEGIPRGADLILARVVRESATNILKYAGPGDVRFVLELDPESISLRILSPLPTAPRRDLPSTGTGLNRMAERVLGVSGEFSAGPSGAAWLVSARLPVA</sequence>
<evidence type="ECO:0000256" key="6">
    <source>
        <dbReference type="ARBA" id="ARBA00022777"/>
    </source>
</evidence>
<dbReference type="InterPro" id="IPR036890">
    <property type="entry name" value="HATPase_C_sf"/>
</dbReference>
<dbReference type="GO" id="GO:0000155">
    <property type="term" value="F:phosphorelay sensor kinase activity"/>
    <property type="evidence" value="ECO:0007669"/>
    <property type="project" value="InterPro"/>
</dbReference>
<dbReference type="InterPro" id="IPR011712">
    <property type="entry name" value="Sig_transdc_His_kin_sub3_dim/P"/>
</dbReference>
<comment type="catalytic activity">
    <reaction evidence="1">
        <text>ATP + protein L-histidine = ADP + protein N-phospho-L-histidine.</text>
        <dbReference type="EC" id="2.7.13.3"/>
    </reaction>
</comment>
<protein>
    <recommendedName>
        <fullName evidence="2">histidine kinase</fullName>
        <ecNumber evidence="2">2.7.13.3</ecNumber>
    </recommendedName>
</protein>
<name>A0A4P6KE36_9MICO</name>
<dbReference type="PANTHER" id="PTHR24421">
    <property type="entry name" value="NITRATE/NITRITE SENSOR PROTEIN NARX-RELATED"/>
    <property type="match status" value="1"/>
</dbReference>
<keyword evidence="9" id="KW-0812">Transmembrane</keyword>
<dbReference type="Gene3D" id="1.20.5.1930">
    <property type="match status" value="1"/>
</dbReference>
<dbReference type="GO" id="GO:0016020">
    <property type="term" value="C:membrane"/>
    <property type="evidence" value="ECO:0007669"/>
    <property type="project" value="InterPro"/>
</dbReference>
<dbReference type="GO" id="GO:0046983">
    <property type="term" value="F:protein dimerization activity"/>
    <property type="evidence" value="ECO:0007669"/>
    <property type="project" value="InterPro"/>
</dbReference>
<evidence type="ECO:0000256" key="1">
    <source>
        <dbReference type="ARBA" id="ARBA00000085"/>
    </source>
</evidence>
<dbReference type="Proteomes" id="UP000289260">
    <property type="component" value="Chromosome"/>
</dbReference>
<keyword evidence="7" id="KW-0067">ATP-binding</keyword>
<keyword evidence="3" id="KW-0597">Phosphoprotein</keyword>
<proteinExistence type="predicted"/>
<reference evidence="11 12" key="1">
    <citation type="submission" date="2019-02" db="EMBL/GenBank/DDBJ databases">
        <authorList>
            <person name="Sun L."/>
            <person name="Pan D."/>
            <person name="Wu X."/>
        </authorList>
    </citation>
    <scope>NUCLEOTIDE SEQUENCE [LARGE SCALE GENOMIC DNA]</scope>
    <source>
        <strain evidence="11 12">JW-1</strain>
    </source>
</reference>
<keyword evidence="9" id="KW-0472">Membrane</keyword>
<dbReference type="Gene3D" id="3.30.565.10">
    <property type="entry name" value="Histidine kinase-like ATPase, C-terminal domain"/>
    <property type="match status" value="1"/>
</dbReference>
<evidence type="ECO:0000256" key="3">
    <source>
        <dbReference type="ARBA" id="ARBA00022553"/>
    </source>
</evidence>
<feature type="transmembrane region" description="Helical" evidence="9">
    <location>
        <begin position="82"/>
        <end position="108"/>
    </location>
</feature>
<dbReference type="OrthoDB" id="3253720at2"/>